<protein>
    <submittedName>
        <fullName evidence="7">TetR/AcrR family transcriptional regulator</fullName>
    </submittedName>
</protein>
<dbReference type="InterPro" id="IPR050109">
    <property type="entry name" value="HTH-type_TetR-like_transc_reg"/>
</dbReference>
<keyword evidence="8" id="KW-1185">Reference proteome</keyword>
<evidence type="ECO:0000313" key="8">
    <source>
        <dbReference type="Proteomes" id="UP001612415"/>
    </source>
</evidence>
<gene>
    <name evidence="7" type="ORF">ACIA8P_29890</name>
</gene>
<dbReference type="Pfam" id="PF00440">
    <property type="entry name" value="TetR_N"/>
    <property type="match status" value="1"/>
</dbReference>
<feature type="DNA-binding region" description="H-T-H motif" evidence="4">
    <location>
        <begin position="85"/>
        <end position="104"/>
    </location>
</feature>
<dbReference type="RefSeq" id="WP_398659339.1">
    <property type="nucleotide sequence ID" value="NZ_JBITDC010000012.1"/>
</dbReference>
<keyword evidence="1" id="KW-0805">Transcription regulation</keyword>
<evidence type="ECO:0000256" key="4">
    <source>
        <dbReference type="PROSITE-ProRule" id="PRU00335"/>
    </source>
</evidence>
<dbReference type="InterPro" id="IPR001647">
    <property type="entry name" value="HTH_TetR"/>
</dbReference>
<keyword evidence="3" id="KW-0804">Transcription</keyword>
<proteinExistence type="predicted"/>
<comment type="caution">
    <text evidence="7">The sequence shown here is derived from an EMBL/GenBank/DDBJ whole genome shotgun (WGS) entry which is preliminary data.</text>
</comment>
<dbReference type="SUPFAM" id="SSF48498">
    <property type="entry name" value="Tetracyclin repressor-like, C-terminal domain"/>
    <property type="match status" value="1"/>
</dbReference>
<evidence type="ECO:0000256" key="1">
    <source>
        <dbReference type="ARBA" id="ARBA00023015"/>
    </source>
</evidence>
<dbReference type="PRINTS" id="PR00455">
    <property type="entry name" value="HTHTETR"/>
</dbReference>
<accession>A0ABW7Y9G7</accession>
<dbReference type="InterPro" id="IPR036271">
    <property type="entry name" value="Tet_transcr_reg_TetR-rel_C_sf"/>
</dbReference>
<evidence type="ECO:0000259" key="6">
    <source>
        <dbReference type="PROSITE" id="PS50977"/>
    </source>
</evidence>
<dbReference type="Gene3D" id="1.10.357.10">
    <property type="entry name" value="Tetracycline Repressor, domain 2"/>
    <property type="match status" value="1"/>
</dbReference>
<evidence type="ECO:0000256" key="3">
    <source>
        <dbReference type="ARBA" id="ARBA00023163"/>
    </source>
</evidence>
<feature type="compositionally biased region" description="Polar residues" evidence="5">
    <location>
        <begin position="253"/>
        <end position="266"/>
    </location>
</feature>
<evidence type="ECO:0000256" key="2">
    <source>
        <dbReference type="ARBA" id="ARBA00023125"/>
    </source>
</evidence>
<dbReference type="InterPro" id="IPR009057">
    <property type="entry name" value="Homeodomain-like_sf"/>
</dbReference>
<dbReference type="PANTHER" id="PTHR30055">
    <property type="entry name" value="HTH-TYPE TRANSCRIPTIONAL REGULATOR RUTR"/>
    <property type="match status" value="1"/>
</dbReference>
<dbReference type="Proteomes" id="UP001612415">
    <property type="component" value="Unassembled WGS sequence"/>
</dbReference>
<keyword evidence="2 4" id="KW-0238">DNA-binding</keyword>
<feature type="region of interest" description="Disordered" evidence="5">
    <location>
        <begin position="35"/>
        <end position="61"/>
    </location>
</feature>
<dbReference type="SUPFAM" id="SSF46689">
    <property type="entry name" value="Homeodomain-like"/>
    <property type="match status" value="1"/>
</dbReference>
<evidence type="ECO:0000256" key="5">
    <source>
        <dbReference type="SAM" id="MobiDB-lite"/>
    </source>
</evidence>
<name>A0ABW7Y9G7_STRCE</name>
<organism evidence="7 8">
    <name type="scientific">Streptomyces cellulosae</name>
    <dbReference type="NCBI Taxonomy" id="1968"/>
    <lineage>
        <taxon>Bacteria</taxon>
        <taxon>Bacillati</taxon>
        <taxon>Actinomycetota</taxon>
        <taxon>Actinomycetes</taxon>
        <taxon>Kitasatosporales</taxon>
        <taxon>Streptomycetaceae</taxon>
        <taxon>Streptomyces</taxon>
    </lineage>
</organism>
<feature type="domain" description="HTH tetR-type" evidence="6">
    <location>
        <begin position="63"/>
        <end position="122"/>
    </location>
</feature>
<evidence type="ECO:0000313" key="7">
    <source>
        <dbReference type="EMBL" id="MFI5678826.1"/>
    </source>
</evidence>
<dbReference type="PROSITE" id="PS50977">
    <property type="entry name" value="HTH_TETR_2"/>
    <property type="match status" value="1"/>
</dbReference>
<dbReference type="EMBL" id="JBITDC010000012">
    <property type="protein sequence ID" value="MFI5678826.1"/>
    <property type="molecule type" value="Genomic_DNA"/>
</dbReference>
<sequence length="266" mass="28908">MVTDKDDQKRIAVPQRYGTLIRSFKSNRINVPNARGACDDEAVSSPRNATPAADAPRRRRDVERNQRALLEAAAVVFAASGVDAPVREVAAAAGVGVATLYRHFPTRSDLVVAVYRHQIEECAQAGPQLLASTPSPFEATLHWVHLFVDFLGTKHGLARVWEGDADEFTALHVLFLDRLVPVLADLLDAARVSGEVVASISAYRLLRAVGDLVAWSPHDPDYDVREVVTLLISGLRQPQPHRTESAGPRTAPLSDSVNCGTRPSPD</sequence>
<dbReference type="PANTHER" id="PTHR30055:SF234">
    <property type="entry name" value="HTH-TYPE TRANSCRIPTIONAL REGULATOR BETI"/>
    <property type="match status" value="1"/>
</dbReference>
<reference evidence="7 8" key="1">
    <citation type="submission" date="2024-10" db="EMBL/GenBank/DDBJ databases">
        <title>The Natural Products Discovery Center: Release of the First 8490 Sequenced Strains for Exploring Actinobacteria Biosynthetic Diversity.</title>
        <authorList>
            <person name="Kalkreuter E."/>
            <person name="Kautsar S.A."/>
            <person name="Yang D."/>
            <person name="Bader C.D."/>
            <person name="Teijaro C.N."/>
            <person name="Fluegel L."/>
            <person name="Davis C.M."/>
            <person name="Simpson J.R."/>
            <person name="Lauterbach L."/>
            <person name="Steele A.D."/>
            <person name="Gui C."/>
            <person name="Meng S."/>
            <person name="Li G."/>
            <person name="Viehrig K."/>
            <person name="Ye F."/>
            <person name="Su P."/>
            <person name="Kiefer A.F."/>
            <person name="Nichols A."/>
            <person name="Cepeda A.J."/>
            <person name="Yan W."/>
            <person name="Fan B."/>
            <person name="Jiang Y."/>
            <person name="Adhikari A."/>
            <person name="Zheng C.-J."/>
            <person name="Schuster L."/>
            <person name="Cowan T.M."/>
            <person name="Smanski M.J."/>
            <person name="Chevrette M.G."/>
            <person name="De Carvalho L.P.S."/>
            <person name="Shen B."/>
        </authorList>
    </citation>
    <scope>NUCLEOTIDE SEQUENCE [LARGE SCALE GENOMIC DNA]</scope>
    <source>
        <strain evidence="7 8">NPDC051599</strain>
    </source>
</reference>
<feature type="region of interest" description="Disordered" evidence="5">
    <location>
        <begin position="238"/>
        <end position="266"/>
    </location>
</feature>